<accession>A0A225V3N6</accession>
<reference evidence="2" key="1">
    <citation type="submission" date="2017-03" db="EMBL/GenBank/DDBJ databases">
        <title>Phytopthora megakarya and P. palmivora, two closely related causual agents of cacao black pod achieved similar genome size and gene model numbers by different mechanisms.</title>
        <authorList>
            <person name="Ali S."/>
            <person name="Shao J."/>
            <person name="Larry D.J."/>
            <person name="Kronmiller B."/>
            <person name="Shen D."/>
            <person name="Strem M.D."/>
            <person name="Melnick R.L."/>
            <person name="Guiltinan M.J."/>
            <person name="Tyler B.M."/>
            <person name="Meinhardt L.W."/>
            <person name="Bailey B.A."/>
        </authorList>
    </citation>
    <scope>NUCLEOTIDE SEQUENCE [LARGE SCALE GENOMIC DNA]</scope>
    <source>
        <strain evidence="2">zdho120</strain>
    </source>
</reference>
<dbReference type="Proteomes" id="UP000198211">
    <property type="component" value="Unassembled WGS sequence"/>
</dbReference>
<organism evidence="1 2">
    <name type="scientific">Phytophthora megakarya</name>
    <dbReference type="NCBI Taxonomy" id="4795"/>
    <lineage>
        <taxon>Eukaryota</taxon>
        <taxon>Sar</taxon>
        <taxon>Stramenopiles</taxon>
        <taxon>Oomycota</taxon>
        <taxon>Peronosporomycetes</taxon>
        <taxon>Peronosporales</taxon>
        <taxon>Peronosporaceae</taxon>
        <taxon>Phytophthora</taxon>
    </lineage>
</organism>
<proteinExistence type="predicted"/>
<protein>
    <submittedName>
        <fullName evidence="1">Uncharacterized protein</fullName>
    </submittedName>
</protein>
<sequence>MEKKQARVEVKMGSFDHTSRTSLRLTTQSLNLMKSYQNAKQAQLASFTADNWASMLSKAKSTDLAYLFYICTYMQQRKSGKESDVRHLLEFMKLQIQSNRTSPSGKTYILPDNTTFRQMQHLDAMRTQTEDGAQSQSFVGTRTIRLNGSRDRQLTFNTQELWDIMELTY</sequence>
<name>A0A225V3N6_9STRA</name>
<dbReference type="AlphaFoldDB" id="A0A225V3N6"/>
<comment type="caution">
    <text evidence="1">The sequence shown here is derived from an EMBL/GenBank/DDBJ whole genome shotgun (WGS) entry which is preliminary data.</text>
</comment>
<evidence type="ECO:0000313" key="1">
    <source>
        <dbReference type="EMBL" id="OWY99558.1"/>
    </source>
</evidence>
<evidence type="ECO:0000313" key="2">
    <source>
        <dbReference type="Proteomes" id="UP000198211"/>
    </source>
</evidence>
<gene>
    <name evidence="1" type="ORF">PHMEG_00029419</name>
</gene>
<feature type="non-terminal residue" evidence="1">
    <location>
        <position position="169"/>
    </location>
</feature>
<dbReference type="EMBL" id="NBNE01008367">
    <property type="protein sequence ID" value="OWY99558.1"/>
    <property type="molecule type" value="Genomic_DNA"/>
</dbReference>
<keyword evidence="2" id="KW-1185">Reference proteome</keyword>